<reference evidence="2" key="1">
    <citation type="submission" date="2021-01" db="EMBL/GenBank/DDBJ databases">
        <authorList>
            <person name="Corre E."/>
            <person name="Pelletier E."/>
            <person name="Niang G."/>
            <person name="Scheremetjew M."/>
            <person name="Finn R."/>
            <person name="Kale V."/>
            <person name="Holt S."/>
            <person name="Cochrane G."/>
            <person name="Meng A."/>
            <person name="Brown T."/>
            <person name="Cohen L."/>
        </authorList>
    </citation>
    <scope>NUCLEOTIDE SEQUENCE</scope>
    <source>
        <strain evidence="2">UTEX LB 985</strain>
    </source>
</reference>
<dbReference type="AlphaFoldDB" id="A0A7S2HS29"/>
<accession>A0A7S2HS29</accession>
<dbReference type="PANTHER" id="PTHR34202">
    <property type="entry name" value="UPF0548 PROTEIN"/>
    <property type="match status" value="1"/>
</dbReference>
<sequence length="213" mass="22683">MTSIKISPDRPSTSALCSYAGMASVAQRAYNHDFVPGTGGPYPAGARVIACSTTLGSGRMCYAAASRLLRKWKMHEGSATTGISALYDGSTPLPGSAVVTWARMAPLVWVLNPCRVVRPAAGLAMPPGGGQCVRRSTAVAYATTEGHLIAGVEHMRVTFSRDGTVAFQVHSVSHGAGFVGRALFPLLAPAQRRFFHEQCRCMREQLCDADQVR</sequence>
<dbReference type="EMBL" id="HBGU01052333">
    <property type="protein sequence ID" value="CAD9498100.1"/>
    <property type="molecule type" value="Transcribed_RNA"/>
</dbReference>
<evidence type="ECO:0000313" key="2">
    <source>
        <dbReference type="EMBL" id="CAD9498100.1"/>
    </source>
</evidence>
<proteinExistence type="predicted"/>
<organism evidence="2">
    <name type="scientific">Haptolina brevifila</name>
    <dbReference type="NCBI Taxonomy" id="156173"/>
    <lineage>
        <taxon>Eukaryota</taxon>
        <taxon>Haptista</taxon>
        <taxon>Haptophyta</taxon>
        <taxon>Prymnesiophyceae</taxon>
        <taxon>Prymnesiales</taxon>
        <taxon>Prymnesiaceae</taxon>
        <taxon>Haptolina</taxon>
    </lineage>
</organism>
<feature type="domain" description="DUF1990" evidence="1">
    <location>
        <begin position="39"/>
        <end position="200"/>
    </location>
</feature>
<gene>
    <name evidence="2" type="ORF">CBRE1094_LOCUS28571</name>
</gene>
<evidence type="ECO:0000259" key="1">
    <source>
        <dbReference type="Pfam" id="PF09348"/>
    </source>
</evidence>
<name>A0A7S2HS29_9EUKA</name>
<dbReference type="Pfam" id="PF09348">
    <property type="entry name" value="DUF1990"/>
    <property type="match status" value="1"/>
</dbReference>
<protein>
    <recommendedName>
        <fullName evidence="1">DUF1990 domain-containing protein</fullName>
    </recommendedName>
</protein>
<dbReference type="PANTHER" id="PTHR34202:SF1">
    <property type="entry name" value="UPF0548 PROTEIN"/>
    <property type="match status" value="1"/>
</dbReference>
<dbReference type="InterPro" id="IPR018960">
    <property type="entry name" value="DUF1990"/>
</dbReference>